<name>A0A372LE12_9BACI</name>
<dbReference type="AlphaFoldDB" id="A0A372LE12"/>
<dbReference type="InterPro" id="IPR029045">
    <property type="entry name" value="ClpP/crotonase-like_dom_sf"/>
</dbReference>
<dbReference type="EMBL" id="QVTE01000056">
    <property type="protein sequence ID" value="RFU64449.1"/>
    <property type="molecule type" value="Genomic_DNA"/>
</dbReference>
<comment type="similarity">
    <text evidence="1">Belongs to the enoyl-CoA hydratase/isomerase family.</text>
</comment>
<keyword evidence="3" id="KW-1185">Reference proteome</keyword>
<dbReference type="RefSeq" id="WP_117328299.1">
    <property type="nucleotide sequence ID" value="NZ_QVTE01000056.1"/>
</dbReference>
<dbReference type="GO" id="GO:0004300">
    <property type="term" value="F:enoyl-CoA hydratase activity"/>
    <property type="evidence" value="ECO:0007669"/>
    <property type="project" value="UniProtKB-EC"/>
</dbReference>
<dbReference type="Gene3D" id="1.10.12.10">
    <property type="entry name" value="Lyase 2-enoyl-coa Hydratase, Chain A, domain 2"/>
    <property type="match status" value="1"/>
</dbReference>
<dbReference type="InterPro" id="IPR014748">
    <property type="entry name" value="Enoyl-CoA_hydra_C"/>
</dbReference>
<dbReference type="EC" id="4.2.1.17" evidence="2"/>
<dbReference type="Proteomes" id="UP000264541">
    <property type="component" value="Unassembled WGS sequence"/>
</dbReference>
<proteinExistence type="inferred from homology"/>
<keyword evidence="2" id="KW-0456">Lyase</keyword>
<evidence type="ECO:0000313" key="3">
    <source>
        <dbReference type="Proteomes" id="UP000264541"/>
    </source>
</evidence>
<dbReference type="Pfam" id="PF00378">
    <property type="entry name" value="ECH_1"/>
    <property type="match status" value="1"/>
</dbReference>
<comment type="caution">
    <text evidence="2">The sequence shown here is derived from an EMBL/GenBank/DDBJ whole genome shotgun (WGS) entry which is preliminary data.</text>
</comment>
<dbReference type="PANTHER" id="PTHR43459:SF1">
    <property type="entry name" value="EG:BACN32G11.4 PROTEIN"/>
    <property type="match status" value="1"/>
</dbReference>
<dbReference type="PANTHER" id="PTHR43459">
    <property type="entry name" value="ENOYL-COA HYDRATASE"/>
    <property type="match status" value="1"/>
</dbReference>
<dbReference type="OrthoDB" id="9775794at2"/>
<accession>A0A372LE12</accession>
<dbReference type="CDD" id="cd06558">
    <property type="entry name" value="crotonase-like"/>
    <property type="match status" value="1"/>
</dbReference>
<organism evidence="2 3">
    <name type="scientific">Peribacillus saganii</name>
    <dbReference type="NCBI Taxonomy" id="2303992"/>
    <lineage>
        <taxon>Bacteria</taxon>
        <taxon>Bacillati</taxon>
        <taxon>Bacillota</taxon>
        <taxon>Bacilli</taxon>
        <taxon>Bacillales</taxon>
        <taxon>Bacillaceae</taxon>
        <taxon>Peribacillus</taxon>
    </lineage>
</organism>
<dbReference type="NCBIfam" id="NF005804">
    <property type="entry name" value="PRK07659.1"/>
    <property type="match status" value="1"/>
</dbReference>
<sequence length="255" mass="28186">MIQPVIVTYAGRVATVELNRPESMNAMNGDMLSEMVCKLKELNSDDSIDIVILKGNGKAFSSGGDIKWMLNGTGDFKNVMDCINELVTTLYCMPKLTISAIHGAAAGLGLSIALATDYTIAKEGSKLAMNFIGIGLIPDGGAHFFLERRLGEVRAKELIWEGKVMSPAEALEKNLINEIAEDLDLSVEKKVQEWLSKPVQAMIKTKKILAERNRPLLLKILELEKYGQDKMRTTEDHKEGITAFVEKRKPNFTGK</sequence>
<gene>
    <name evidence="2" type="ORF">D0469_18750</name>
</gene>
<reference evidence="2 3" key="1">
    <citation type="submission" date="2018-08" db="EMBL/GenBank/DDBJ databases">
        <title>Bacillus chawlae sp. nov., Bacillus glennii sp. nov., and Bacillus saganii sp. nov. Isolated from the Vehicle Assembly Building at Kennedy Space Center where the Viking Spacecraft were Assembled.</title>
        <authorList>
            <person name="Seuylemezian A."/>
            <person name="Vaishampayan P."/>
        </authorList>
    </citation>
    <scope>NUCLEOTIDE SEQUENCE [LARGE SCALE GENOMIC DNA]</scope>
    <source>
        <strain evidence="2 3">V47-23a</strain>
    </source>
</reference>
<evidence type="ECO:0000256" key="1">
    <source>
        <dbReference type="ARBA" id="ARBA00005254"/>
    </source>
</evidence>
<dbReference type="SUPFAM" id="SSF52096">
    <property type="entry name" value="ClpP/crotonase"/>
    <property type="match status" value="1"/>
</dbReference>
<dbReference type="InterPro" id="IPR001753">
    <property type="entry name" value="Enoyl-CoA_hydra/iso"/>
</dbReference>
<protein>
    <submittedName>
        <fullName evidence="2">Enoyl-CoA hydratase</fullName>
        <ecNumber evidence="2">4.2.1.17</ecNumber>
    </submittedName>
</protein>
<evidence type="ECO:0000313" key="2">
    <source>
        <dbReference type="EMBL" id="RFU64449.1"/>
    </source>
</evidence>
<dbReference type="Gene3D" id="3.90.226.10">
    <property type="entry name" value="2-enoyl-CoA Hydratase, Chain A, domain 1"/>
    <property type="match status" value="1"/>
</dbReference>